<feature type="domain" description="Apple" evidence="4">
    <location>
        <begin position="141"/>
        <end position="209"/>
    </location>
</feature>
<dbReference type="Proteomes" id="UP000663868">
    <property type="component" value="Unassembled WGS sequence"/>
</dbReference>
<evidence type="ECO:0000256" key="2">
    <source>
        <dbReference type="ARBA" id="ARBA00023157"/>
    </source>
</evidence>
<dbReference type="SUPFAM" id="SSF55797">
    <property type="entry name" value="PR-1-like"/>
    <property type="match status" value="1"/>
</dbReference>
<dbReference type="InterPro" id="IPR000177">
    <property type="entry name" value="Apple"/>
</dbReference>
<evidence type="ECO:0000313" key="5">
    <source>
        <dbReference type="EMBL" id="CAF0887477.1"/>
    </source>
</evidence>
<keyword evidence="3" id="KW-0732">Signal</keyword>
<dbReference type="SMART" id="SM00223">
    <property type="entry name" value="APPLE"/>
    <property type="match status" value="2"/>
</dbReference>
<dbReference type="EMBL" id="CAJNOE010000086">
    <property type="protein sequence ID" value="CAF0887477.1"/>
    <property type="molecule type" value="Genomic_DNA"/>
</dbReference>
<dbReference type="PANTHER" id="PTHR10334">
    <property type="entry name" value="CYSTEINE-RICH SECRETORY PROTEIN-RELATED"/>
    <property type="match status" value="1"/>
</dbReference>
<proteinExistence type="predicted"/>
<dbReference type="Gene3D" id="3.40.33.10">
    <property type="entry name" value="CAP"/>
    <property type="match status" value="1"/>
</dbReference>
<dbReference type="AlphaFoldDB" id="A0A813YQB3"/>
<gene>
    <name evidence="5" type="ORF">IZO911_LOCUS11531</name>
    <name evidence="6" type="ORF">KXQ929_LOCUS21287</name>
</gene>
<protein>
    <recommendedName>
        <fullName evidence="4">Apple domain-containing protein</fullName>
    </recommendedName>
</protein>
<comment type="caution">
    <text evidence="5">The sequence shown here is derived from an EMBL/GenBank/DDBJ whole genome shotgun (WGS) entry which is preliminary data.</text>
</comment>
<dbReference type="Gene3D" id="3.50.4.10">
    <property type="entry name" value="Hepatocyte Growth Factor"/>
    <property type="match status" value="2"/>
</dbReference>
<dbReference type="SMART" id="SM00198">
    <property type="entry name" value="SCP"/>
    <property type="match status" value="1"/>
</dbReference>
<dbReference type="InterPro" id="IPR035940">
    <property type="entry name" value="CAP_sf"/>
</dbReference>
<dbReference type="EMBL" id="CAJOBB010001549">
    <property type="protein sequence ID" value="CAF3872449.1"/>
    <property type="molecule type" value="Genomic_DNA"/>
</dbReference>
<organism evidence="5 7">
    <name type="scientific">Adineta steineri</name>
    <dbReference type="NCBI Taxonomy" id="433720"/>
    <lineage>
        <taxon>Eukaryota</taxon>
        <taxon>Metazoa</taxon>
        <taxon>Spiralia</taxon>
        <taxon>Gnathifera</taxon>
        <taxon>Rotifera</taxon>
        <taxon>Eurotatoria</taxon>
        <taxon>Bdelloidea</taxon>
        <taxon>Adinetida</taxon>
        <taxon>Adinetidae</taxon>
        <taxon>Adineta</taxon>
    </lineage>
</organism>
<feature type="chain" id="PRO_5035599033" description="Apple domain-containing protein" evidence="3">
    <location>
        <begin position="22"/>
        <end position="367"/>
    </location>
</feature>
<dbReference type="Proteomes" id="UP000663860">
    <property type="component" value="Unassembled WGS sequence"/>
</dbReference>
<evidence type="ECO:0000313" key="7">
    <source>
        <dbReference type="Proteomes" id="UP000663860"/>
    </source>
</evidence>
<dbReference type="GO" id="GO:0005576">
    <property type="term" value="C:extracellular region"/>
    <property type="evidence" value="ECO:0007669"/>
    <property type="project" value="InterPro"/>
</dbReference>
<accession>A0A813YQB3</accession>
<dbReference type="Pfam" id="PF00188">
    <property type="entry name" value="CAP"/>
    <property type="match status" value="1"/>
</dbReference>
<feature type="signal peptide" evidence="3">
    <location>
        <begin position="1"/>
        <end position="21"/>
    </location>
</feature>
<keyword evidence="1" id="KW-0677">Repeat</keyword>
<evidence type="ECO:0000259" key="4">
    <source>
        <dbReference type="PROSITE" id="PS50948"/>
    </source>
</evidence>
<dbReference type="Pfam" id="PF14295">
    <property type="entry name" value="PAN_4"/>
    <property type="match status" value="2"/>
</dbReference>
<dbReference type="PROSITE" id="PS50948">
    <property type="entry name" value="PAN"/>
    <property type="match status" value="1"/>
</dbReference>
<evidence type="ECO:0000256" key="3">
    <source>
        <dbReference type="SAM" id="SignalP"/>
    </source>
</evidence>
<name>A0A813YQB3_9BILA</name>
<dbReference type="InterPro" id="IPR003609">
    <property type="entry name" value="Pan_app"/>
</dbReference>
<dbReference type="GO" id="GO:0006508">
    <property type="term" value="P:proteolysis"/>
    <property type="evidence" value="ECO:0007669"/>
    <property type="project" value="InterPro"/>
</dbReference>
<evidence type="ECO:0000313" key="6">
    <source>
        <dbReference type="EMBL" id="CAF3872449.1"/>
    </source>
</evidence>
<dbReference type="InterPro" id="IPR014044">
    <property type="entry name" value="CAP_dom"/>
</dbReference>
<dbReference type="InterPro" id="IPR001283">
    <property type="entry name" value="CRISP-related"/>
</dbReference>
<reference evidence="5" key="1">
    <citation type="submission" date="2021-02" db="EMBL/GenBank/DDBJ databases">
        <authorList>
            <person name="Nowell W R."/>
        </authorList>
    </citation>
    <scope>NUCLEOTIDE SEQUENCE</scope>
</reference>
<keyword evidence="2" id="KW-1015">Disulfide bond</keyword>
<sequence>MSLLISIILISIILSNFNVEASRTRSKIEKEKYLRQLIRQLQWNEYKRSYYYYHTRTEAEGDCSADFIGDYRWYGEEAMSIPSIDTTQRCMDSCDIESKCMGWTYYPDSKWCMGFNSITGLYSTPGTKSGSCIGTSIKSKCSEKRDGGQYTGVNLKKLETISSPEDCMTACDNLNTCYSWLYTPQLQTCDLFDNMGTFYPGEGFITGSCIAPQKRVRLAEPLKIFRKEALERHNDVRKKHCAPDLTLDSDLNKLSQDLATKLAAEDNMPPIYQETGLQTVYYDIADAARHCTSIVDCFYDERNYYDWNSPDFSATNRFPKVIWKGSQKLGVGRAFSTDTNTMYIVITYDWQGDWTQSYKENVLPVCT</sequence>
<evidence type="ECO:0000256" key="1">
    <source>
        <dbReference type="ARBA" id="ARBA00022737"/>
    </source>
</evidence>